<dbReference type="VEuPathDB" id="FungiDB:SAPIO_CDS5100"/>
<evidence type="ECO:0000256" key="2">
    <source>
        <dbReference type="SAM" id="MobiDB-lite"/>
    </source>
</evidence>
<dbReference type="GO" id="GO:0008270">
    <property type="term" value="F:zinc ion binding"/>
    <property type="evidence" value="ECO:0007669"/>
    <property type="project" value="UniProtKB-KW"/>
</dbReference>
<evidence type="ECO:0000259" key="3">
    <source>
        <dbReference type="PROSITE" id="PS50157"/>
    </source>
</evidence>
<dbReference type="PROSITE" id="PS00028">
    <property type="entry name" value="ZINC_FINGER_C2H2_1"/>
    <property type="match status" value="1"/>
</dbReference>
<evidence type="ECO:0000313" key="5">
    <source>
        <dbReference type="Proteomes" id="UP000028545"/>
    </source>
</evidence>
<gene>
    <name evidence="4" type="ORF">SAPIO_CDS5100</name>
</gene>
<feature type="compositionally biased region" description="Polar residues" evidence="2">
    <location>
        <begin position="165"/>
        <end position="174"/>
    </location>
</feature>
<dbReference type="EMBL" id="JOWA01000097">
    <property type="protein sequence ID" value="KEZ43026.1"/>
    <property type="molecule type" value="Genomic_DNA"/>
</dbReference>
<feature type="region of interest" description="Disordered" evidence="2">
    <location>
        <begin position="438"/>
        <end position="466"/>
    </location>
</feature>
<accession>A0A084G6R4</accession>
<evidence type="ECO:0000313" key="4">
    <source>
        <dbReference type="EMBL" id="KEZ43026.1"/>
    </source>
</evidence>
<dbReference type="AlphaFoldDB" id="A0A084G6R4"/>
<feature type="region of interest" description="Disordered" evidence="2">
    <location>
        <begin position="37"/>
        <end position="149"/>
    </location>
</feature>
<keyword evidence="5" id="KW-1185">Reference proteome</keyword>
<dbReference type="OrthoDB" id="10261408at2759"/>
<evidence type="ECO:0000256" key="1">
    <source>
        <dbReference type="PROSITE-ProRule" id="PRU00042"/>
    </source>
</evidence>
<keyword evidence="1" id="KW-0863">Zinc-finger</keyword>
<dbReference type="SMART" id="SM00355">
    <property type="entry name" value="ZnF_C2H2"/>
    <property type="match status" value="2"/>
</dbReference>
<feature type="compositionally biased region" description="Low complexity" evidence="2">
    <location>
        <begin position="451"/>
        <end position="466"/>
    </location>
</feature>
<keyword evidence="1" id="KW-0479">Metal-binding</keyword>
<feature type="compositionally biased region" description="Basic and acidic residues" evidence="2">
    <location>
        <begin position="178"/>
        <end position="187"/>
    </location>
</feature>
<dbReference type="PROSITE" id="PS50157">
    <property type="entry name" value="ZINC_FINGER_C2H2_2"/>
    <property type="match status" value="1"/>
</dbReference>
<dbReference type="Proteomes" id="UP000028545">
    <property type="component" value="Unassembled WGS sequence"/>
</dbReference>
<feature type="domain" description="C2H2-type" evidence="3">
    <location>
        <begin position="322"/>
        <end position="352"/>
    </location>
</feature>
<feature type="region of interest" description="Disordered" evidence="2">
    <location>
        <begin position="410"/>
        <end position="429"/>
    </location>
</feature>
<feature type="region of interest" description="Disordered" evidence="2">
    <location>
        <begin position="165"/>
        <end position="256"/>
    </location>
</feature>
<proteinExistence type="predicted"/>
<dbReference type="KEGG" id="sapo:SAPIO_CDS5100"/>
<dbReference type="InterPro" id="IPR013087">
    <property type="entry name" value="Znf_C2H2_type"/>
</dbReference>
<feature type="compositionally biased region" description="Low complexity" evidence="2">
    <location>
        <begin position="412"/>
        <end position="424"/>
    </location>
</feature>
<sequence length="466" mass="49451">MESHIMIGVGECRSHQSHQLPSFATFVSASTGEVGTPFLPASGPATGSIPLSRSSSSSSPSPSSKPRTAFPRQYGASSAPMESGCGNAMCSNPNPYAGMAPPSSAGDRFRDWFPGVERIPGSSPTDPRAYRSSRTGHSPPDCKYSSGATAAATLQLDQPRRISLPSISALTAPSQPAEVRRNSHVDISENTLSAPSGPAVSNYGAASSFTSNNPAQTGSVRSGAPNCGSSADSHPHGSLPTFNFPSPGPGGLTPDQMPEAVKMALSALAGAAAGGDRRGSADSASSQERATRSKRKASAISAGKGRSKDHSGDEESGGNKRFKCPHKGCGKSYSWKENLTRHMTTWHSPMQNRCPFCKDNAMRPSFNRLDNFKEHILRHFRDRNNCRARTGFDPAAEEFYLGITEMVKQRRQQQQQQHQQQQQQTLTASQRKRLGAMNIESPGSTDTCDTGSDVASDVDGDVGMMG</sequence>
<dbReference type="InterPro" id="IPR036236">
    <property type="entry name" value="Znf_C2H2_sf"/>
</dbReference>
<comment type="caution">
    <text evidence="4">The sequence shown here is derived from an EMBL/GenBank/DDBJ whole genome shotgun (WGS) entry which is preliminary data.</text>
</comment>
<dbReference type="HOGENOM" id="CLU_586825_0_0_1"/>
<feature type="region of interest" description="Disordered" evidence="2">
    <location>
        <begin position="272"/>
        <end position="323"/>
    </location>
</feature>
<reference evidence="4 5" key="1">
    <citation type="journal article" date="2014" name="Genome Announc.">
        <title>Draft genome sequence of the pathogenic fungus Scedosporium apiospermum.</title>
        <authorList>
            <person name="Vandeputte P."/>
            <person name="Ghamrawi S."/>
            <person name="Rechenmann M."/>
            <person name="Iltis A."/>
            <person name="Giraud S."/>
            <person name="Fleury M."/>
            <person name="Thornton C."/>
            <person name="Delhaes L."/>
            <person name="Meyer W."/>
            <person name="Papon N."/>
            <person name="Bouchara J.P."/>
        </authorList>
    </citation>
    <scope>NUCLEOTIDE SEQUENCE [LARGE SCALE GENOMIC DNA]</scope>
    <source>
        <strain evidence="4 5">IHEM 14462</strain>
    </source>
</reference>
<keyword evidence="1" id="KW-0862">Zinc</keyword>
<feature type="compositionally biased region" description="Polar residues" evidence="2">
    <location>
        <begin position="204"/>
        <end position="220"/>
    </location>
</feature>
<dbReference type="SUPFAM" id="SSF57667">
    <property type="entry name" value="beta-beta-alpha zinc fingers"/>
    <property type="match status" value="1"/>
</dbReference>
<dbReference type="GeneID" id="27724172"/>
<dbReference type="Pfam" id="PF00096">
    <property type="entry name" value="zf-C2H2"/>
    <property type="match status" value="1"/>
</dbReference>
<protein>
    <recommendedName>
        <fullName evidence="3">C2H2-type domain-containing protein</fullName>
    </recommendedName>
</protein>
<feature type="compositionally biased region" description="Low complexity" evidence="2">
    <location>
        <begin position="48"/>
        <end position="66"/>
    </location>
</feature>
<dbReference type="RefSeq" id="XP_016642825.1">
    <property type="nucleotide sequence ID" value="XM_016787494.1"/>
</dbReference>
<name>A0A084G6R4_PSEDA</name>
<dbReference type="Gene3D" id="3.30.160.60">
    <property type="entry name" value="Classic Zinc Finger"/>
    <property type="match status" value="1"/>
</dbReference>
<organism evidence="4 5">
    <name type="scientific">Pseudallescheria apiosperma</name>
    <name type="common">Scedosporium apiospermum</name>
    <dbReference type="NCBI Taxonomy" id="563466"/>
    <lineage>
        <taxon>Eukaryota</taxon>
        <taxon>Fungi</taxon>
        <taxon>Dikarya</taxon>
        <taxon>Ascomycota</taxon>
        <taxon>Pezizomycotina</taxon>
        <taxon>Sordariomycetes</taxon>
        <taxon>Hypocreomycetidae</taxon>
        <taxon>Microascales</taxon>
        <taxon>Microascaceae</taxon>
        <taxon>Scedosporium</taxon>
    </lineage>
</organism>
<feature type="compositionally biased region" description="Polar residues" evidence="2">
    <location>
        <begin position="441"/>
        <end position="450"/>
    </location>
</feature>